<evidence type="ECO:0000259" key="1">
    <source>
        <dbReference type="Pfam" id="PF00723"/>
    </source>
</evidence>
<dbReference type="SUPFAM" id="SSF48208">
    <property type="entry name" value="Six-hairpin glycosidases"/>
    <property type="match status" value="1"/>
</dbReference>
<dbReference type="AlphaFoldDB" id="A0A3D8L5T8"/>
<dbReference type="InterPro" id="IPR012341">
    <property type="entry name" value="6hp_glycosidase-like_sf"/>
</dbReference>
<protein>
    <recommendedName>
        <fullName evidence="1">GH15-like domain-containing protein</fullName>
    </recommendedName>
</protein>
<dbReference type="InterPro" id="IPR011613">
    <property type="entry name" value="GH15-like"/>
</dbReference>
<dbReference type="OrthoDB" id="3902805at2"/>
<dbReference type="EMBL" id="QRGR01000032">
    <property type="protein sequence ID" value="RDV12643.1"/>
    <property type="molecule type" value="Genomic_DNA"/>
</dbReference>
<dbReference type="Pfam" id="PF00723">
    <property type="entry name" value="Glyco_hydro_15"/>
    <property type="match status" value="1"/>
</dbReference>
<dbReference type="PANTHER" id="PTHR31616">
    <property type="entry name" value="TREHALASE"/>
    <property type="match status" value="1"/>
</dbReference>
<dbReference type="GO" id="GO:0005975">
    <property type="term" value="P:carbohydrate metabolic process"/>
    <property type="evidence" value="ECO:0007669"/>
    <property type="project" value="InterPro"/>
</dbReference>
<name>A0A3D8L5T8_9BACT</name>
<dbReference type="InterPro" id="IPR008928">
    <property type="entry name" value="6-hairpin_glycosidase_sf"/>
</dbReference>
<dbReference type="Gene3D" id="1.50.10.10">
    <property type="match status" value="1"/>
</dbReference>
<keyword evidence="3" id="KW-1185">Reference proteome</keyword>
<feature type="domain" description="GH15-like" evidence="1">
    <location>
        <begin position="146"/>
        <end position="203"/>
    </location>
</feature>
<accession>A0A3D8L5T8</accession>
<comment type="caution">
    <text evidence="2">The sequence shown here is derived from an EMBL/GenBank/DDBJ whole genome shotgun (WGS) entry which is preliminary data.</text>
</comment>
<gene>
    <name evidence="2" type="ORF">DXT99_22250</name>
</gene>
<dbReference type="GO" id="GO:0004553">
    <property type="term" value="F:hydrolase activity, hydrolyzing O-glycosyl compounds"/>
    <property type="evidence" value="ECO:0007669"/>
    <property type="project" value="UniProtKB-ARBA"/>
</dbReference>
<dbReference type="Proteomes" id="UP000256708">
    <property type="component" value="Unassembled WGS sequence"/>
</dbReference>
<organism evidence="2 3">
    <name type="scientific">Pontibacter diazotrophicus</name>
    <dbReference type="NCBI Taxonomy" id="1400979"/>
    <lineage>
        <taxon>Bacteria</taxon>
        <taxon>Pseudomonadati</taxon>
        <taxon>Bacteroidota</taxon>
        <taxon>Cytophagia</taxon>
        <taxon>Cytophagales</taxon>
        <taxon>Hymenobacteraceae</taxon>
        <taxon>Pontibacter</taxon>
    </lineage>
</organism>
<evidence type="ECO:0000313" key="2">
    <source>
        <dbReference type="EMBL" id="RDV12643.1"/>
    </source>
</evidence>
<dbReference type="PANTHER" id="PTHR31616:SF0">
    <property type="entry name" value="GLUCAN 1,4-ALPHA-GLUCOSIDASE"/>
    <property type="match status" value="1"/>
</dbReference>
<reference evidence="3" key="1">
    <citation type="submission" date="2018-08" db="EMBL/GenBank/DDBJ databases">
        <authorList>
            <person name="Liu Z.-W."/>
            <person name="Du Z.-J."/>
        </authorList>
    </citation>
    <scope>NUCLEOTIDE SEQUENCE [LARGE SCALE GENOMIC DNA]</scope>
    <source>
        <strain evidence="3">H4X</strain>
    </source>
</reference>
<proteinExistence type="predicted"/>
<dbReference type="RefSeq" id="WP_115567798.1">
    <property type="nucleotide sequence ID" value="NZ_QRGR01000032.1"/>
</dbReference>
<evidence type="ECO:0000313" key="3">
    <source>
        <dbReference type="Proteomes" id="UP000256708"/>
    </source>
</evidence>
<sequence length="273" mass="30793">MRSGSTWRTAVCFRGDKGSLLLEDWMPINARLYGICRQLSESPEPYAMQLNPRPNYARQPPVIERKEEKHATFEFDFHLHASHPLTVEPDSVSCQVPAGEKALFIVAEKALDTPADILEEVRSQTLQNWREIANHITCKGPYEEEVRKSLRLLRMLTYSQNGGIIAAATTSLPEVIRGKRNYHYRYMWLRDAAMIVSALARAGTLLSGCLLREPLQPAISSFLPAQRCASSYFLSRCQLPSASVLSPFRQNCIFSGITGVKMLEANYLCQPWG</sequence>